<dbReference type="InterPro" id="IPR032626">
    <property type="entry name" value="GxGYxYP_N_1st"/>
</dbReference>
<name>A0A402A256_9CHLR</name>
<dbReference type="Pfam" id="PF14323">
    <property type="entry name" value="GxGYxYP_C"/>
    <property type="match status" value="1"/>
</dbReference>
<dbReference type="OrthoDB" id="3799094at2"/>
<feature type="domain" description="GxGYxYP putative glycoside hydrolase first N-terminal" evidence="2">
    <location>
        <begin position="23"/>
        <end position="67"/>
    </location>
</feature>
<evidence type="ECO:0000259" key="1">
    <source>
        <dbReference type="Pfam" id="PF14323"/>
    </source>
</evidence>
<evidence type="ECO:0008006" key="7">
    <source>
        <dbReference type="Google" id="ProtNLM"/>
    </source>
</evidence>
<dbReference type="AlphaFoldDB" id="A0A402A256"/>
<proteinExistence type="predicted"/>
<dbReference type="InterPro" id="IPR048310">
    <property type="entry name" value="GxGYxYP_N_2nd"/>
</dbReference>
<evidence type="ECO:0000259" key="4">
    <source>
        <dbReference type="Pfam" id="PF20958"/>
    </source>
</evidence>
<dbReference type="InterPro" id="IPR048309">
    <property type="entry name" value="GxGYxYP_N_3rd"/>
</dbReference>
<dbReference type="Gene3D" id="3.20.20.490">
    <property type="entry name" value="GxGYxYP glycoside hydrolase, C-terminal domain"/>
    <property type="match status" value="1"/>
</dbReference>
<dbReference type="InterPro" id="IPR025832">
    <property type="entry name" value="GxGYxYP_C"/>
</dbReference>
<evidence type="ECO:0000259" key="2">
    <source>
        <dbReference type="Pfam" id="PF16216"/>
    </source>
</evidence>
<sequence length="531" mass="59440">MSAAEVIWSAEQILPTFQTVEHLTIYALEGVSQDYQLAILTLVGLINRPQPLIYLVMNGDDEYWLKKICSTIPQERPSSVRDAILFDLLEHHRSVCTGLIIYDPELNDTINIATTLAGQRSGIIVSPVLAEILQHKYALPILVDLRQYGWENRIQAYTWAMENLLPLTTDRLVAGLKPDGVTWLRSFAVATRTFVYWLDSRRSLFSNGQSSERALMRKLLQAFPAGAAHLGWFEHESSGVALTSEAALSVYASDFCSNLEVLISLPAPVVRPHLPQKSNLVLDPQKIYLSFTLSEGDNLQYCQHHLLRLWQDPQRGVLPLGWTFSPALLQMAPALTNHYLSTATPNDEFIAGPSGIGYMFPSRWPVQHLVPFVQRTGAAMQALGMTTVQILDVDPLTRSGLPLLSKLSLTGMAFTACSRQHIFAQTLIPYGVQGLLTGTGFWVNRGSYRSVSNLPIYRNIGLAGSVKQALMLIKWASRRKKRHHPLFLNLYVLAWSLGPTQLCQLVEQLGETYQIVLPRTILTTLEEARRL</sequence>
<dbReference type="EMBL" id="BIFR01000001">
    <property type="protein sequence ID" value="GCE13233.1"/>
    <property type="molecule type" value="Genomic_DNA"/>
</dbReference>
<dbReference type="PANTHER" id="PTHR37321">
    <property type="entry name" value="EXPORTED PROTEIN-RELATED"/>
    <property type="match status" value="1"/>
</dbReference>
<organism evidence="5 6">
    <name type="scientific">Tengunoibacter tsumagoiensis</name>
    <dbReference type="NCBI Taxonomy" id="2014871"/>
    <lineage>
        <taxon>Bacteria</taxon>
        <taxon>Bacillati</taxon>
        <taxon>Chloroflexota</taxon>
        <taxon>Ktedonobacteria</taxon>
        <taxon>Ktedonobacterales</taxon>
        <taxon>Dictyobacteraceae</taxon>
        <taxon>Tengunoibacter</taxon>
    </lineage>
</organism>
<feature type="domain" description="GxGYxYP putative glycoside hydrolase second N-terminal" evidence="3">
    <location>
        <begin position="97"/>
        <end position="165"/>
    </location>
</feature>
<dbReference type="Proteomes" id="UP000287352">
    <property type="component" value="Unassembled WGS sequence"/>
</dbReference>
<dbReference type="Pfam" id="PF20957">
    <property type="entry name" value="GxGYxYP_N_2nd"/>
    <property type="match status" value="1"/>
</dbReference>
<evidence type="ECO:0000313" key="6">
    <source>
        <dbReference type="Proteomes" id="UP000287352"/>
    </source>
</evidence>
<feature type="domain" description="GxGYxYP putative glycoside hydrolase third N-terminal" evidence="4">
    <location>
        <begin position="172"/>
        <end position="262"/>
    </location>
</feature>
<comment type="caution">
    <text evidence="5">The sequence shown here is derived from an EMBL/GenBank/DDBJ whole genome shotgun (WGS) entry which is preliminary data.</text>
</comment>
<evidence type="ECO:0000313" key="5">
    <source>
        <dbReference type="EMBL" id="GCE13233.1"/>
    </source>
</evidence>
<protein>
    <recommendedName>
        <fullName evidence="7">GxGYxYP putative glycoside hydrolase N-terminal domain-containing protein</fullName>
    </recommendedName>
</protein>
<feature type="domain" description="GxGYxYP putative glycoside hydrolase C-terminal" evidence="1">
    <location>
        <begin position="286"/>
        <end position="520"/>
    </location>
</feature>
<accession>A0A402A256</accession>
<reference evidence="6" key="1">
    <citation type="submission" date="2018-12" db="EMBL/GenBank/DDBJ databases">
        <title>Tengunoibacter tsumagoiensis gen. nov., sp. nov., Dictyobacter kobayashii sp. nov., D. alpinus sp. nov., and D. joshuensis sp. nov. and description of Dictyobacteraceae fam. nov. within the order Ktedonobacterales isolated from Tengu-no-mugimeshi.</title>
        <authorList>
            <person name="Wang C.M."/>
            <person name="Zheng Y."/>
            <person name="Sakai Y."/>
            <person name="Toyoda A."/>
            <person name="Minakuchi Y."/>
            <person name="Abe K."/>
            <person name="Yokota A."/>
            <person name="Yabe S."/>
        </authorList>
    </citation>
    <scope>NUCLEOTIDE SEQUENCE [LARGE SCALE GENOMIC DNA]</scope>
    <source>
        <strain evidence="6">Uno3</strain>
    </source>
</reference>
<dbReference type="InterPro" id="IPR038410">
    <property type="entry name" value="GxGYxYP_C_sf"/>
</dbReference>
<dbReference type="Pfam" id="PF20958">
    <property type="entry name" value="GxGYxYP_N_3rd"/>
    <property type="match status" value="1"/>
</dbReference>
<evidence type="ECO:0000259" key="3">
    <source>
        <dbReference type="Pfam" id="PF20957"/>
    </source>
</evidence>
<gene>
    <name evidence="5" type="ORF">KTT_30920</name>
</gene>
<keyword evidence="6" id="KW-1185">Reference proteome</keyword>
<dbReference type="Pfam" id="PF16216">
    <property type="entry name" value="GxGYxYP_N"/>
    <property type="match status" value="1"/>
</dbReference>
<dbReference type="RefSeq" id="WP_126580779.1">
    <property type="nucleotide sequence ID" value="NZ_BIFR01000001.1"/>
</dbReference>
<dbReference type="PANTHER" id="PTHR37321:SF1">
    <property type="entry name" value="EXPORTED PROTEIN"/>
    <property type="match status" value="1"/>
</dbReference>